<evidence type="ECO:0000259" key="11">
    <source>
        <dbReference type="SMART" id="SM00479"/>
    </source>
</evidence>
<dbReference type="InterPro" id="IPR037431">
    <property type="entry name" value="REX4_DEDDh_dom"/>
</dbReference>
<feature type="domain" description="Exonuclease" evidence="11">
    <location>
        <begin position="76"/>
        <end position="241"/>
    </location>
</feature>
<dbReference type="InterPro" id="IPR012337">
    <property type="entry name" value="RNaseH-like_sf"/>
</dbReference>
<evidence type="ECO:0000256" key="6">
    <source>
        <dbReference type="ARBA" id="ARBA00022801"/>
    </source>
</evidence>
<feature type="compositionally biased region" description="Basic and acidic residues" evidence="10">
    <location>
        <begin position="36"/>
        <end position="49"/>
    </location>
</feature>
<dbReference type="AlphaFoldDB" id="A0A196SG81"/>
<evidence type="ECO:0000256" key="1">
    <source>
        <dbReference type="ARBA" id="ARBA00004123"/>
    </source>
</evidence>
<evidence type="ECO:0000256" key="7">
    <source>
        <dbReference type="ARBA" id="ARBA00022839"/>
    </source>
</evidence>
<evidence type="ECO:0000256" key="9">
    <source>
        <dbReference type="ARBA" id="ARBA00025599"/>
    </source>
</evidence>
<dbReference type="PANTHER" id="PTHR12801:SF45">
    <property type="entry name" value="RNA EXONUCLEASE 4"/>
    <property type="match status" value="1"/>
</dbReference>
<dbReference type="Pfam" id="PF00929">
    <property type="entry name" value="RNase_T"/>
    <property type="match status" value="1"/>
</dbReference>
<organism evidence="12 13">
    <name type="scientific">Blastocystis sp. subtype 1 (strain ATCC 50177 / NandII)</name>
    <dbReference type="NCBI Taxonomy" id="478820"/>
    <lineage>
        <taxon>Eukaryota</taxon>
        <taxon>Sar</taxon>
        <taxon>Stramenopiles</taxon>
        <taxon>Bigyra</taxon>
        <taxon>Opalozoa</taxon>
        <taxon>Opalinata</taxon>
        <taxon>Blastocystidae</taxon>
        <taxon>Blastocystis</taxon>
    </lineage>
</organism>
<comment type="function">
    <text evidence="9">Exoribonuclease involved in ribosome biosynthesis. Involved in the processing of ITS1, the internal transcribed spacer localized between the 18S and 5.8S rRNAs.</text>
</comment>
<dbReference type="SUPFAM" id="SSF53098">
    <property type="entry name" value="Ribonuclease H-like"/>
    <property type="match status" value="1"/>
</dbReference>
<comment type="caution">
    <text evidence="12">The sequence shown here is derived from an EMBL/GenBank/DDBJ whole genome shotgun (WGS) entry which is preliminary data.</text>
</comment>
<keyword evidence="6" id="KW-0378">Hydrolase</keyword>
<dbReference type="PANTHER" id="PTHR12801">
    <property type="entry name" value="RNA EXONUCLEASE REXO1 / RECO3 FAMILY MEMBER-RELATED"/>
    <property type="match status" value="1"/>
</dbReference>
<dbReference type="GO" id="GO:0008408">
    <property type="term" value="F:3'-5' exonuclease activity"/>
    <property type="evidence" value="ECO:0007669"/>
    <property type="project" value="InterPro"/>
</dbReference>
<evidence type="ECO:0000256" key="3">
    <source>
        <dbReference type="ARBA" id="ARBA00016937"/>
    </source>
</evidence>
<dbReference type="EMBL" id="LXWW01000168">
    <property type="protein sequence ID" value="OAO15157.1"/>
    <property type="molecule type" value="Genomic_DNA"/>
</dbReference>
<dbReference type="CDD" id="cd06144">
    <property type="entry name" value="REX4_like"/>
    <property type="match status" value="1"/>
</dbReference>
<dbReference type="InterPro" id="IPR036397">
    <property type="entry name" value="RNaseH_sf"/>
</dbReference>
<evidence type="ECO:0000256" key="8">
    <source>
        <dbReference type="ARBA" id="ARBA00023242"/>
    </source>
</evidence>
<dbReference type="GO" id="GO:0006364">
    <property type="term" value="P:rRNA processing"/>
    <property type="evidence" value="ECO:0007669"/>
    <property type="project" value="UniProtKB-KW"/>
</dbReference>
<reference evidence="12 13" key="1">
    <citation type="submission" date="2016-05" db="EMBL/GenBank/DDBJ databases">
        <title>Nuclear genome of Blastocystis sp. subtype 1 NandII.</title>
        <authorList>
            <person name="Gentekaki E."/>
            <person name="Curtis B."/>
            <person name="Stairs C."/>
            <person name="Eme L."/>
            <person name="Herman E."/>
            <person name="Klimes V."/>
            <person name="Arias M.C."/>
            <person name="Elias M."/>
            <person name="Hilliou F."/>
            <person name="Klute M."/>
            <person name="Malik S.-B."/>
            <person name="Pightling A."/>
            <person name="Rachubinski R."/>
            <person name="Salas D."/>
            <person name="Schlacht A."/>
            <person name="Suga H."/>
            <person name="Archibald J."/>
            <person name="Ball S.G."/>
            <person name="Clark G."/>
            <person name="Dacks J."/>
            <person name="Van Der Giezen M."/>
            <person name="Tsaousis A."/>
            <person name="Roger A."/>
        </authorList>
    </citation>
    <scope>NUCLEOTIDE SEQUENCE [LARGE SCALE GENOMIC DNA]</scope>
    <source>
        <strain evidence="13">ATCC 50177 / NandII</strain>
    </source>
</reference>
<accession>A0A196SG81</accession>
<feature type="compositionally biased region" description="Basic and acidic residues" evidence="10">
    <location>
        <begin position="1"/>
        <end position="15"/>
    </location>
</feature>
<feature type="region of interest" description="Disordered" evidence="10">
    <location>
        <begin position="1"/>
        <end position="72"/>
    </location>
</feature>
<keyword evidence="5" id="KW-0540">Nuclease</keyword>
<evidence type="ECO:0000256" key="10">
    <source>
        <dbReference type="SAM" id="MobiDB-lite"/>
    </source>
</evidence>
<dbReference type="GO" id="GO:0005634">
    <property type="term" value="C:nucleus"/>
    <property type="evidence" value="ECO:0007669"/>
    <property type="project" value="UniProtKB-SubCell"/>
</dbReference>
<evidence type="ECO:0000256" key="4">
    <source>
        <dbReference type="ARBA" id="ARBA00022552"/>
    </source>
</evidence>
<evidence type="ECO:0000256" key="2">
    <source>
        <dbReference type="ARBA" id="ARBA00010489"/>
    </source>
</evidence>
<name>A0A196SG81_BLAHN</name>
<dbReference type="Proteomes" id="UP000078348">
    <property type="component" value="Unassembled WGS sequence"/>
</dbReference>
<dbReference type="GO" id="GO:0003676">
    <property type="term" value="F:nucleic acid binding"/>
    <property type="evidence" value="ECO:0007669"/>
    <property type="project" value="InterPro"/>
</dbReference>
<comment type="similarity">
    <text evidence="2">Belongs to the REXO4 family.</text>
</comment>
<sequence length="250" mass="28214">MKEGKEKDTKKEKTTKMGKKGSNWKSMKGMILRNPVESRKKSAREKNPEKSVSAKTKSSLEDLLNPDGTGTRSLTPVIAMDCEMVGVGNKGDSALARVSVVNSYGALLYDSFVKPPSKVTDYRTEFSGVRKEDLEGDHAVSLREAQDKVVKLMKNRIIVGHSISNDLEALMLKHPRHLIRDTALYEPLMYTNSVGKKKSQKLSILFENEFHIPIQDGEHDSVDDARACLLIYKKYRKQWEDFLSNHKKSA</sequence>
<dbReference type="OrthoDB" id="16516at2759"/>
<keyword evidence="7 12" id="KW-0269">Exonuclease</keyword>
<evidence type="ECO:0000313" key="13">
    <source>
        <dbReference type="Proteomes" id="UP000078348"/>
    </source>
</evidence>
<gene>
    <name evidence="12" type="ORF">AV274_3143</name>
</gene>
<dbReference type="FunFam" id="3.30.420.10:FF:000007">
    <property type="entry name" value="Interferon-stimulated exonuclease gene 20"/>
    <property type="match status" value="1"/>
</dbReference>
<comment type="subcellular location">
    <subcellularLocation>
        <location evidence="1">Nucleus</location>
    </subcellularLocation>
</comment>
<dbReference type="Gene3D" id="3.30.420.10">
    <property type="entry name" value="Ribonuclease H-like superfamily/Ribonuclease H"/>
    <property type="match status" value="1"/>
</dbReference>
<dbReference type="SMART" id="SM00479">
    <property type="entry name" value="EXOIII"/>
    <property type="match status" value="1"/>
</dbReference>
<evidence type="ECO:0000313" key="12">
    <source>
        <dbReference type="EMBL" id="OAO15157.1"/>
    </source>
</evidence>
<dbReference type="STRING" id="478820.A0A196SG81"/>
<keyword evidence="13" id="KW-1185">Reference proteome</keyword>
<evidence type="ECO:0000256" key="5">
    <source>
        <dbReference type="ARBA" id="ARBA00022722"/>
    </source>
</evidence>
<keyword evidence="4" id="KW-0698">rRNA processing</keyword>
<keyword evidence="8" id="KW-0539">Nucleus</keyword>
<proteinExistence type="inferred from homology"/>
<dbReference type="InterPro" id="IPR047021">
    <property type="entry name" value="REXO1/3/4-like"/>
</dbReference>
<protein>
    <recommendedName>
        <fullName evidence="3">RNA exonuclease 4</fullName>
    </recommendedName>
</protein>
<dbReference type="InterPro" id="IPR013520">
    <property type="entry name" value="Ribonucl_H"/>
</dbReference>